<evidence type="ECO:0000256" key="3">
    <source>
        <dbReference type="ARBA" id="ARBA00022833"/>
    </source>
</evidence>
<evidence type="ECO:0000256" key="4">
    <source>
        <dbReference type="PROSITE-ProRule" id="PRU00175"/>
    </source>
</evidence>
<feature type="domain" description="RING-type" evidence="6">
    <location>
        <begin position="24"/>
        <end position="63"/>
    </location>
</feature>
<organism evidence="7 8">
    <name type="scientific">Oikopleura dioica</name>
    <name type="common">Tunicate</name>
    <dbReference type="NCBI Taxonomy" id="34765"/>
    <lineage>
        <taxon>Eukaryota</taxon>
        <taxon>Metazoa</taxon>
        <taxon>Chordata</taxon>
        <taxon>Tunicata</taxon>
        <taxon>Appendicularia</taxon>
        <taxon>Copelata</taxon>
        <taxon>Oikopleuridae</taxon>
        <taxon>Oikopleura</taxon>
    </lineage>
</organism>
<evidence type="ECO:0000256" key="2">
    <source>
        <dbReference type="ARBA" id="ARBA00022771"/>
    </source>
</evidence>
<dbReference type="Gene3D" id="3.30.40.10">
    <property type="entry name" value="Zinc/RING finger domain, C3HC4 (zinc finger)"/>
    <property type="match status" value="1"/>
</dbReference>
<dbReference type="PANTHER" id="PTHR10315:SF117">
    <property type="entry name" value="RING-TYPE E3 UBIQUITIN TRANSFERASE"/>
    <property type="match status" value="1"/>
</dbReference>
<reference evidence="7 8" key="1">
    <citation type="submission" date="2021-04" db="EMBL/GenBank/DDBJ databases">
        <authorList>
            <person name="Bliznina A."/>
        </authorList>
    </citation>
    <scope>NUCLEOTIDE SEQUENCE [LARGE SCALE GENOMIC DNA]</scope>
</reference>
<name>A0ABN7RVX9_OIKDI</name>
<dbReference type="InterPro" id="IPR013083">
    <property type="entry name" value="Znf_RING/FYVE/PHD"/>
</dbReference>
<evidence type="ECO:0000256" key="5">
    <source>
        <dbReference type="SAM" id="Coils"/>
    </source>
</evidence>
<dbReference type="EMBL" id="OU015568">
    <property type="protein sequence ID" value="CAG5086980.1"/>
    <property type="molecule type" value="Genomic_DNA"/>
</dbReference>
<keyword evidence="8" id="KW-1185">Reference proteome</keyword>
<evidence type="ECO:0000313" key="8">
    <source>
        <dbReference type="Proteomes" id="UP001158576"/>
    </source>
</evidence>
<dbReference type="PROSITE" id="PS50089">
    <property type="entry name" value="ZF_RING_2"/>
    <property type="match status" value="1"/>
</dbReference>
<keyword evidence="2 4" id="KW-0863">Zinc-finger</keyword>
<protein>
    <submittedName>
        <fullName evidence="7">Oidioi.mRNA.OKI2018_I69.PAR.g11428.t1.cds</fullName>
    </submittedName>
</protein>
<evidence type="ECO:0000259" key="6">
    <source>
        <dbReference type="PROSITE" id="PS50089"/>
    </source>
</evidence>
<dbReference type="Proteomes" id="UP001158576">
    <property type="component" value="Chromosome PAR"/>
</dbReference>
<keyword evidence="5" id="KW-0175">Coiled coil</keyword>
<evidence type="ECO:0000313" key="7">
    <source>
        <dbReference type="EMBL" id="CAG5086980.1"/>
    </source>
</evidence>
<gene>
    <name evidence="7" type="ORF">OKIOD_LOCUS2986</name>
</gene>
<keyword evidence="1" id="KW-0479">Metal-binding</keyword>
<evidence type="ECO:0000256" key="1">
    <source>
        <dbReference type="ARBA" id="ARBA00022723"/>
    </source>
</evidence>
<dbReference type="InterPro" id="IPR052088">
    <property type="entry name" value="E3_ubiquitin-ligase_SINA"/>
</dbReference>
<feature type="coiled-coil region" evidence="5">
    <location>
        <begin position="280"/>
        <end position="353"/>
    </location>
</feature>
<sequence length="424" mass="49211">MGIEAEIDNSRSEIAENFKDDIICSICCYIFEDPVILDCCGGHLCSKCFQDVRSRFSNCPLCRKAKFTAKQSRLMATVLSKVKLLCPADECRMSVPFEKFEEHKRSCLAWNKKTCPECKKVMSMNKFHEHFVCFEKRMKLKDSTELERKVIAQKREINILLTKNNVNSTKIKKMDGLMSAQVTKVATLMKELARKDRVILEIRNEHKKELLNLENQFHAKTAQQDTLDSLRTKIERQRVAITGLHQCVNRLKDSHQKTLLQHKLATRNLESDLLKSKALLGEEQKKLQKQLQINEDHENKLKIMTSGRSRLLAADQLATERVQEKLTQQSQINADLQDELKKMTYEKNSLLNNARYARLNSVYLESEFEDQKRRIIALEHAEKVGQEQMRKLKEENVLLKDENSKLSAQTPKKGFMSSIFKKCK</sequence>
<proteinExistence type="predicted"/>
<accession>A0ABN7RVX9</accession>
<keyword evidence="3" id="KW-0862">Zinc</keyword>
<dbReference type="InterPro" id="IPR001841">
    <property type="entry name" value="Znf_RING"/>
</dbReference>
<dbReference type="PANTHER" id="PTHR10315">
    <property type="entry name" value="E3 UBIQUITIN PROTEIN LIGASE SIAH"/>
    <property type="match status" value="1"/>
</dbReference>
<dbReference type="SUPFAM" id="SSF57850">
    <property type="entry name" value="RING/U-box"/>
    <property type="match status" value="1"/>
</dbReference>